<dbReference type="PROSITE" id="PS00108">
    <property type="entry name" value="PROTEIN_KINASE_ST"/>
    <property type="match status" value="1"/>
</dbReference>
<dbReference type="Gene3D" id="1.10.510.10">
    <property type="entry name" value="Transferase(Phosphotransferase) domain 1"/>
    <property type="match status" value="1"/>
</dbReference>
<dbReference type="PROSITE" id="PS50011">
    <property type="entry name" value="PROTEIN_KINASE_DOM"/>
    <property type="match status" value="1"/>
</dbReference>
<proteinExistence type="predicted"/>
<dbReference type="GO" id="GO:0005524">
    <property type="term" value="F:ATP binding"/>
    <property type="evidence" value="ECO:0007669"/>
    <property type="project" value="InterPro"/>
</dbReference>
<evidence type="ECO:0000313" key="4">
    <source>
        <dbReference type="Proteomes" id="UP000816034"/>
    </source>
</evidence>
<evidence type="ECO:0000313" key="3">
    <source>
        <dbReference type="EMBL" id="KAG2382724.1"/>
    </source>
</evidence>
<dbReference type="GeneID" id="68097759"/>
<dbReference type="PANTHER" id="PTHR44167:SF24">
    <property type="entry name" value="SERINE_THREONINE-PROTEIN KINASE CHK2"/>
    <property type="match status" value="1"/>
</dbReference>
<keyword evidence="4" id="KW-1185">Reference proteome</keyword>
<evidence type="ECO:0000256" key="1">
    <source>
        <dbReference type="SAM" id="Coils"/>
    </source>
</evidence>
<organism evidence="3 4">
    <name type="scientific">Naegleria lovaniensis</name>
    <name type="common">Amoeba</name>
    <dbReference type="NCBI Taxonomy" id="51637"/>
    <lineage>
        <taxon>Eukaryota</taxon>
        <taxon>Discoba</taxon>
        <taxon>Heterolobosea</taxon>
        <taxon>Tetramitia</taxon>
        <taxon>Eutetramitia</taxon>
        <taxon>Vahlkampfiidae</taxon>
        <taxon>Naegleria</taxon>
    </lineage>
</organism>
<sequence>MVTCKLFFEPTNDPNRLKEQFKVIKDECMQEHVLKCQECNTIEYNGSHYPYIIMEIGKHTLKEKIHSIHSNKISKYYKRESTSKFLEKIDLIWILNCFIDILKAVTALHGMNMLHRDLKPENIMLTQEEKPKLIDLDASRNLQYRHSVTVNVGTWEYLAPEAQHDQVSRIENNTTVSKFCDVFSLGCTFMKMLTNCSLRLDGTYLNSQEQDLYENQHQTTNNTGDMNYFSEYGGSYFYVAVATSHGESKLHHALYKELDKHIDPSWKVNDILGRCLMTMIQKDIETRRDCVRYIPILQAVKQSLEKGINNPDFSSLDLSLLKEYQPSFIEKMMKENKRLKQDNAKLLQIKDKYEKLLAYMEKHSINFE</sequence>
<dbReference type="AlphaFoldDB" id="A0AA88GKQ5"/>
<name>A0AA88GKQ5_NAELO</name>
<evidence type="ECO:0000259" key="2">
    <source>
        <dbReference type="PROSITE" id="PS50011"/>
    </source>
</evidence>
<dbReference type="Proteomes" id="UP000816034">
    <property type="component" value="Unassembled WGS sequence"/>
</dbReference>
<dbReference type="PANTHER" id="PTHR44167">
    <property type="entry name" value="OVARIAN-SPECIFIC SERINE/THREONINE-PROTEIN KINASE LOK-RELATED"/>
    <property type="match status" value="1"/>
</dbReference>
<dbReference type="InterPro" id="IPR008271">
    <property type="entry name" value="Ser/Thr_kinase_AS"/>
</dbReference>
<feature type="coiled-coil region" evidence="1">
    <location>
        <begin position="329"/>
        <end position="356"/>
    </location>
</feature>
<dbReference type="GO" id="GO:0005634">
    <property type="term" value="C:nucleus"/>
    <property type="evidence" value="ECO:0007669"/>
    <property type="project" value="TreeGrafter"/>
</dbReference>
<dbReference type="SMART" id="SM00220">
    <property type="entry name" value="S_TKc"/>
    <property type="match status" value="1"/>
</dbReference>
<reference evidence="3 4" key="1">
    <citation type="journal article" date="2018" name="BMC Genomics">
        <title>The genome of Naegleria lovaniensis, the basis for a comparative approach to unravel pathogenicity factors of the human pathogenic amoeba N. fowleri.</title>
        <authorList>
            <person name="Liechti N."/>
            <person name="Schurch N."/>
            <person name="Bruggmann R."/>
            <person name="Wittwer M."/>
        </authorList>
    </citation>
    <scope>NUCLEOTIDE SEQUENCE [LARGE SCALE GENOMIC DNA]</scope>
    <source>
        <strain evidence="3 4">ATCC 30569</strain>
    </source>
</reference>
<gene>
    <name evidence="3" type="ORF">C9374_005304</name>
</gene>
<dbReference type="RefSeq" id="XP_044548403.1">
    <property type="nucleotide sequence ID" value="XM_044695040.1"/>
</dbReference>
<dbReference type="SUPFAM" id="SSF56112">
    <property type="entry name" value="Protein kinase-like (PK-like)"/>
    <property type="match status" value="1"/>
</dbReference>
<dbReference type="GO" id="GO:0044773">
    <property type="term" value="P:mitotic DNA damage checkpoint signaling"/>
    <property type="evidence" value="ECO:0007669"/>
    <property type="project" value="TreeGrafter"/>
</dbReference>
<comment type="caution">
    <text evidence="3">The sequence shown here is derived from an EMBL/GenBank/DDBJ whole genome shotgun (WGS) entry which is preliminary data.</text>
</comment>
<feature type="domain" description="Protein kinase" evidence="2">
    <location>
        <begin position="1"/>
        <end position="356"/>
    </location>
</feature>
<accession>A0AA88GKQ5</accession>
<dbReference type="InterPro" id="IPR011009">
    <property type="entry name" value="Kinase-like_dom_sf"/>
</dbReference>
<protein>
    <recommendedName>
        <fullName evidence="2">Protein kinase domain-containing protein</fullName>
    </recommendedName>
</protein>
<dbReference type="GO" id="GO:0004674">
    <property type="term" value="F:protein serine/threonine kinase activity"/>
    <property type="evidence" value="ECO:0007669"/>
    <property type="project" value="TreeGrafter"/>
</dbReference>
<keyword evidence="1" id="KW-0175">Coiled coil</keyword>
<dbReference type="Pfam" id="PF00069">
    <property type="entry name" value="Pkinase"/>
    <property type="match status" value="1"/>
</dbReference>
<dbReference type="InterPro" id="IPR000719">
    <property type="entry name" value="Prot_kinase_dom"/>
</dbReference>
<dbReference type="EMBL" id="PYSW02000023">
    <property type="protein sequence ID" value="KAG2382724.1"/>
    <property type="molecule type" value="Genomic_DNA"/>
</dbReference>